<dbReference type="CDD" id="cd06222">
    <property type="entry name" value="RNase_H_like"/>
    <property type="match status" value="1"/>
</dbReference>
<dbReference type="InterPro" id="IPR044730">
    <property type="entry name" value="RNase_H-like_dom_plant"/>
</dbReference>
<dbReference type="InterPro" id="IPR036397">
    <property type="entry name" value="RNaseH_sf"/>
</dbReference>
<dbReference type="AlphaFoldDB" id="A0A7J7L1D3"/>
<organism evidence="2 3">
    <name type="scientific">Kingdonia uniflora</name>
    <dbReference type="NCBI Taxonomy" id="39325"/>
    <lineage>
        <taxon>Eukaryota</taxon>
        <taxon>Viridiplantae</taxon>
        <taxon>Streptophyta</taxon>
        <taxon>Embryophyta</taxon>
        <taxon>Tracheophyta</taxon>
        <taxon>Spermatophyta</taxon>
        <taxon>Magnoliopsida</taxon>
        <taxon>Ranunculales</taxon>
        <taxon>Circaeasteraceae</taxon>
        <taxon>Kingdonia</taxon>
    </lineage>
</organism>
<protein>
    <recommendedName>
        <fullName evidence="1">RNase H type-1 domain-containing protein</fullName>
    </recommendedName>
</protein>
<dbReference type="Proteomes" id="UP000541444">
    <property type="component" value="Unassembled WGS sequence"/>
</dbReference>
<dbReference type="Gene3D" id="3.30.420.10">
    <property type="entry name" value="Ribonuclease H-like superfamily/Ribonuclease H"/>
    <property type="match status" value="1"/>
</dbReference>
<dbReference type="EMBL" id="JACGCM010002742">
    <property type="protein sequence ID" value="KAF6136344.1"/>
    <property type="molecule type" value="Genomic_DNA"/>
</dbReference>
<feature type="domain" description="RNase H type-1" evidence="1">
    <location>
        <begin position="5"/>
        <end position="102"/>
    </location>
</feature>
<dbReference type="InterPro" id="IPR002156">
    <property type="entry name" value="RNaseH_domain"/>
</dbReference>
<dbReference type="OrthoDB" id="1166192at2759"/>
<feature type="non-terminal residue" evidence="2">
    <location>
        <position position="103"/>
    </location>
</feature>
<dbReference type="InterPro" id="IPR012337">
    <property type="entry name" value="RNaseH-like_sf"/>
</dbReference>
<accession>A0A7J7L1D3</accession>
<dbReference type="SUPFAM" id="SSF53098">
    <property type="entry name" value="Ribonuclease H-like"/>
    <property type="match status" value="1"/>
</dbReference>
<reference evidence="2 3" key="1">
    <citation type="journal article" date="2020" name="IScience">
        <title>Genome Sequencing of the Endangered Kingdonia uniflora (Circaeasteraceae, Ranunculales) Reveals Potential Mechanisms of Evolutionary Specialization.</title>
        <authorList>
            <person name="Sun Y."/>
            <person name="Deng T."/>
            <person name="Zhang A."/>
            <person name="Moore M.J."/>
            <person name="Landis J.B."/>
            <person name="Lin N."/>
            <person name="Zhang H."/>
            <person name="Zhang X."/>
            <person name="Huang J."/>
            <person name="Zhang X."/>
            <person name="Sun H."/>
            <person name="Wang H."/>
        </authorList>
    </citation>
    <scope>NUCLEOTIDE SEQUENCE [LARGE SCALE GENOMIC DNA]</scope>
    <source>
        <strain evidence="2">TB1705</strain>
        <tissue evidence="2">Leaf</tissue>
    </source>
</reference>
<evidence type="ECO:0000313" key="3">
    <source>
        <dbReference type="Proteomes" id="UP000541444"/>
    </source>
</evidence>
<gene>
    <name evidence="2" type="ORF">GIB67_025230</name>
</gene>
<name>A0A7J7L1D3_9MAGN</name>
<proteinExistence type="predicted"/>
<dbReference type="Pfam" id="PF13456">
    <property type="entry name" value="RVT_3"/>
    <property type="match status" value="1"/>
</dbReference>
<evidence type="ECO:0000259" key="1">
    <source>
        <dbReference type="Pfam" id="PF13456"/>
    </source>
</evidence>
<dbReference type="GO" id="GO:0003676">
    <property type="term" value="F:nucleic acid binding"/>
    <property type="evidence" value="ECO:0007669"/>
    <property type="project" value="InterPro"/>
</dbReference>
<sequence>TICVNTDGSLTSQWGRYGAIARDHMGIARSACTGRVTSQEIAVHELQGVMFGLLLADAAPETKVILRCDSQFAVDIIHGKCEAHWPTRSVVRHIHRILDVFDE</sequence>
<dbReference type="GO" id="GO:0004523">
    <property type="term" value="F:RNA-DNA hybrid ribonuclease activity"/>
    <property type="evidence" value="ECO:0007669"/>
    <property type="project" value="InterPro"/>
</dbReference>
<keyword evidence="3" id="KW-1185">Reference proteome</keyword>
<comment type="caution">
    <text evidence="2">The sequence shown here is derived from an EMBL/GenBank/DDBJ whole genome shotgun (WGS) entry which is preliminary data.</text>
</comment>
<evidence type="ECO:0000313" key="2">
    <source>
        <dbReference type="EMBL" id="KAF6136344.1"/>
    </source>
</evidence>